<dbReference type="AlphaFoldDB" id="A0A645ARU9"/>
<name>A0A645ARU9_9ZZZZ</name>
<sequence>MTIFSSIFTVSKITQFYEISNSALDMGSSIWLNNKELTIVPKHFGAGGDRYVFTYC</sequence>
<evidence type="ECO:0000313" key="1">
    <source>
        <dbReference type="EMBL" id="MPM55787.1"/>
    </source>
</evidence>
<gene>
    <name evidence="1" type="ORF">SDC9_102584</name>
</gene>
<reference evidence="1" key="1">
    <citation type="submission" date="2019-08" db="EMBL/GenBank/DDBJ databases">
        <authorList>
            <person name="Kucharzyk K."/>
            <person name="Murdoch R.W."/>
            <person name="Higgins S."/>
            <person name="Loffler F."/>
        </authorList>
    </citation>
    <scope>NUCLEOTIDE SEQUENCE</scope>
</reference>
<protein>
    <submittedName>
        <fullName evidence="1">Uncharacterized protein</fullName>
    </submittedName>
</protein>
<comment type="caution">
    <text evidence="1">The sequence shown here is derived from an EMBL/GenBank/DDBJ whole genome shotgun (WGS) entry which is preliminary data.</text>
</comment>
<accession>A0A645ARU9</accession>
<proteinExistence type="predicted"/>
<organism evidence="1">
    <name type="scientific">bioreactor metagenome</name>
    <dbReference type="NCBI Taxonomy" id="1076179"/>
    <lineage>
        <taxon>unclassified sequences</taxon>
        <taxon>metagenomes</taxon>
        <taxon>ecological metagenomes</taxon>
    </lineage>
</organism>
<dbReference type="EMBL" id="VSSQ01015435">
    <property type="protein sequence ID" value="MPM55787.1"/>
    <property type="molecule type" value="Genomic_DNA"/>
</dbReference>